<dbReference type="Proteomes" id="UP000183015">
    <property type="component" value="Unassembled WGS sequence"/>
</dbReference>
<keyword evidence="1" id="KW-0812">Transmembrane</keyword>
<feature type="transmembrane region" description="Helical" evidence="1">
    <location>
        <begin position="134"/>
        <end position="154"/>
    </location>
</feature>
<sequence length="167" mass="17908">MKTGARVGKDDLYPKNGYMAGYRDGSASSRAKQAYARWAMLGLCLFAIGFGIPAVMEGWAVAHGAGTAGRFTVSQVGGCGKNCEYVGDFTPTGANSPTEIGMRPMAGFDLRQVGDSAPAVSYDGEVFPRGGGDAWLRALGLLLAGVVGLGLWIWRMIWRRRHRTWLS</sequence>
<gene>
    <name evidence="2" type="ORF">SAMN05414137_109159</name>
</gene>
<evidence type="ECO:0000313" key="3">
    <source>
        <dbReference type="Proteomes" id="UP000183015"/>
    </source>
</evidence>
<evidence type="ECO:0000313" key="2">
    <source>
        <dbReference type="EMBL" id="SEL50196.1"/>
    </source>
</evidence>
<name>A0A1H7QQE0_STRJI</name>
<dbReference type="AlphaFoldDB" id="A0A1H7QQE0"/>
<accession>A0A1H7QQE0</accession>
<proteinExistence type="predicted"/>
<dbReference type="EMBL" id="FOAZ01000009">
    <property type="protein sequence ID" value="SEL50196.1"/>
    <property type="molecule type" value="Genomic_DNA"/>
</dbReference>
<protein>
    <submittedName>
        <fullName evidence="2">Uncharacterized protein</fullName>
    </submittedName>
</protein>
<organism evidence="2 3">
    <name type="scientific">Streptacidiphilus jiangxiensis</name>
    <dbReference type="NCBI Taxonomy" id="235985"/>
    <lineage>
        <taxon>Bacteria</taxon>
        <taxon>Bacillati</taxon>
        <taxon>Actinomycetota</taxon>
        <taxon>Actinomycetes</taxon>
        <taxon>Kitasatosporales</taxon>
        <taxon>Streptomycetaceae</taxon>
        <taxon>Streptacidiphilus</taxon>
    </lineage>
</organism>
<dbReference type="STRING" id="235985.SAMN05414137_109159"/>
<reference evidence="3" key="1">
    <citation type="submission" date="2016-10" db="EMBL/GenBank/DDBJ databases">
        <authorList>
            <person name="Varghese N."/>
        </authorList>
    </citation>
    <scope>NUCLEOTIDE SEQUENCE [LARGE SCALE GENOMIC DNA]</scope>
    <source>
        <strain evidence="3">DSM 45096 / BCRC 16803 / CGMCC 4.1857 / CIP 109030 / JCM 12277 / KCTC 19219 / NBRC 100920 / 33214</strain>
    </source>
</reference>
<dbReference type="RefSeq" id="WP_236655948.1">
    <property type="nucleotide sequence ID" value="NZ_BBPN01000009.1"/>
</dbReference>
<keyword evidence="3" id="KW-1185">Reference proteome</keyword>
<evidence type="ECO:0000256" key="1">
    <source>
        <dbReference type="SAM" id="Phobius"/>
    </source>
</evidence>
<keyword evidence="1" id="KW-1133">Transmembrane helix</keyword>
<feature type="transmembrane region" description="Helical" evidence="1">
    <location>
        <begin position="38"/>
        <end position="56"/>
    </location>
</feature>
<keyword evidence="1" id="KW-0472">Membrane</keyword>